<keyword evidence="3" id="KW-0436">Ligase</keyword>
<sequence length="2115" mass="232312">MDVELGHVRSVIDLIQHHAKIRPNSPCVCKGDRSLTYEELDKASEAVARLLVAKGVVPGDAVPLVTSRCLEMVVCVLAIVRTRAIWVPMEIDTWGLDRIQTVSASLGQKVALITDMEPRGLQGAICLDQIQRAVATRSSFDKSGTGQAVVESTTEAWGLAQPTDSSGLARSQDVAYIIFTSGTTGVPKGIMIKHESLLNYVWPGHGDSSMPFNLGVQPGDKVLLLFSVAFDAYYGVLFSTLCNGGQLLLSEPSTLVDDVKLCNVLPVTPTLLGAMDPSGSTHLRAVFLGGESPSPELIKRWSCPGRRLYNAYGPTEATISVTMAELTPDLPVTLGSPIRNSHVFLLGEDMRESSVGELCIGGSTVLALGYYRDDDRTQASFVQWQGQRIYRTGDMAKRTEHGLVFLGRKDLIVKNRGFLINIEAEVVPSLLSYPGVVSATAAMHRGRLVAFIAPKVVGDGLEIRKALAGTQDQFLVPDAVVVMDQLPRTGNGKIDTKALIQGLSHAATIEDGVGRELASSSTATNSESFVLFKKALGGALQLPATSIDIDRSFVELGGNSLVALKLVSLLRQQGLNVSMPSLYSSPSLSALLSGVVEIAESINGTGMPTADCTCTRETGGQDPNVTFQLTATQQGLIRSTMLDPPVGYMLVRISLNNTKGNTEGFPAILSRAWEAVLSKLDLFRCVFDLTETKGELGHNYRHDWETITVQQPEEIHGSVSSQSEQLSIQAQQAHSSQSGIFTPCNAFRYIHCPEESHVTSSAVLLWFVHHALVDGHSVSRILEEVQQQLATQMKDLSDEEEEEEVKAAVPSFFRYAEAVDSHVESTRDKAWDFWASALKPVLGGIELNVSRHKSSDAEAPLAPEAASSTSLTISEQVLDMGMSVSDFQGCAMAIDGMSTAVIMHAAWALLLQRYASTNNIVFGSAISARNLPLSGIDDMIGPLLNHCPIPVAVPSMSVTRNCFLRSVRDLILQVMEHQWSFPYVLEKLSSGSHAGLFSTALFLEYDLPGLQKEKVDQHTRETWSCERTDWPEFGLTMQVRNVDGQLSLRALYRPEKYSSSLIQRLIVHFKNLLVNLVFPEDRTLGDIQMGMLGDVERLRLVRNNPRYWEPYHGPQTLKEAFEKGVDQWGEQIAIESPSRTLSYRALDRITNLAGRTIVSSVGTGKVVAVWGDGSIDWLVGALSVIKSGGTYLPLDTKLPMERMASMMKTAGAVLLILPNDQNSQHTLSLEGPRLFMDEVWKSEDLSPGASPQRLPNTARPDDYAYIMFTSGTTGTPKGIRVTHRATMSHFASKETTLHARPGRRHAQVFSPGFDVSIAEAFGVLCSGATLVLKKPGDPFAHLARVHATMITPSLLSVLSVSDYPLLDSIYLIGEAVPQALADTWAEHKTLWNFYGPCECTIAALYTQLKPGDVVTIGKALPRVGVYILDEQMMPVPVGVSGEIYLSGVQVMEGYIGKGSEAATARAFLRDPFLDGQRLYRTGDLGVWTEDMNVLFQGRTDHQVKVRGYRVELDEIEHIIRRSSRSVQQSAAIVLQDRIIAFAAPEAVDLGAIEEALRQSLPSYAVPQSIIPLRTLPTTPNQKLDRKRLAEMSVERQQGPCPAILDVPVSATEAASTMETLVVNTWREVLGLSDAISISPDDDFMMIGGHSLQQIKVAQKICSALGKAVPFGVFLRATRLRPLAQAIQDFCSQMNNNTETSFLEYSNLPTQATDDVLSPMELEILKLHRKSACPSTLNVAHIITLAGNLHIDVLRQAIELVGSDHDILRTRYVTDGDEKSWRPFLSEELRVDVIRGELDDSVVSAMVNTAFDLRSDQLTRVAIVQQDEKHNAIIFVQHHVLCDQKSLQVFFRCVGEAYDELQKNGSASSNRHKTPSYRTWASWKANTLQKSPDEQKKRFWMEAFARVKNDNVRSQDWTFTDASLMTPMHLQSGAIKNVTRHCAMESFLTMVARACQTTLGMHNVLLGVPFIDRSEPGTDEILGTFLDTIPLPLNLPPGHDADLESTVQAALRDALAHALPHSQIREAVHRQRLVDIMVVFNRFEERVTRDMVITGARVINVEPRRAKGSKFPMLIEFTERGEDEMLIELEYFAEAVSPASADALMACLRSFVSCRQ</sequence>
<dbReference type="Proteomes" id="UP001175261">
    <property type="component" value="Unassembled WGS sequence"/>
</dbReference>
<dbReference type="GO" id="GO:0044550">
    <property type="term" value="P:secondary metabolite biosynthetic process"/>
    <property type="evidence" value="ECO:0007669"/>
    <property type="project" value="TreeGrafter"/>
</dbReference>
<dbReference type="PROSITE" id="PS00455">
    <property type="entry name" value="AMP_BINDING"/>
    <property type="match status" value="2"/>
</dbReference>
<comment type="similarity">
    <text evidence="4">Belongs to the NRP synthetase family.</text>
</comment>
<dbReference type="InterPro" id="IPR042099">
    <property type="entry name" value="ANL_N_sf"/>
</dbReference>
<gene>
    <name evidence="6" type="ORF">NLU13_3990</name>
</gene>
<reference evidence="6" key="1">
    <citation type="submission" date="2022-10" db="EMBL/GenBank/DDBJ databases">
        <title>Determination and structural analysis of whole genome sequence of Sarocladium strictum F4-1.</title>
        <authorList>
            <person name="Hu L."/>
            <person name="Jiang Y."/>
        </authorList>
    </citation>
    <scope>NUCLEOTIDE SEQUENCE</scope>
    <source>
        <strain evidence="6">F4-1</strain>
    </source>
</reference>
<dbReference type="PROSITE" id="PS00012">
    <property type="entry name" value="PHOSPHOPANTETHEINE"/>
    <property type="match status" value="2"/>
</dbReference>
<dbReference type="Pfam" id="PF00501">
    <property type="entry name" value="AMP-binding"/>
    <property type="match status" value="2"/>
</dbReference>
<dbReference type="InterPro" id="IPR023213">
    <property type="entry name" value="CAT-like_dom_sf"/>
</dbReference>
<feature type="domain" description="Carrier" evidence="5">
    <location>
        <begin position="526"/>
        <end position="599"/>
    </location>
</feature>
<dbReference type="SUPFAM" id="SSF47336">
    <property type="entry name" value="ACP-like"/>
    <property type="match status" value="2"/>
</dbReference>
<proteinExistence type="inferred from homology"/>
<dbReference type="InterPro" id="IPR036736">
    <property type="entry name" value="ACP-like_sf"/>
</dbReference>
<evidence type="ECO:0000256" key="1">
    <source>
        <dbReference type="ARBA" id="ARBA00022450"/>
    </source>
</evidence>
<dbReference type="SMART" id="SM00823">
    <property type="entry name" value="PKS_PP"/>
    <property type="match status" value="1"/>
</dbReference>
<dbReference type="InterPro" id="IPR001242">
    <property type="entry name" value="Condensation_dom"/>
</dbReference>
<organism evidence="6 7">
    <name type="scientific">Sarocladium strictum</name>
    <name type="common">Black bundle disease fungus</name>
    <name type="synonym">Acremonium strictum</name>
    <dbReference type="NCBI Taxonomy" id="5046"/>
    <lineage>
        <taxon>Eukaryota</taxon>
        <taxon>Fungi</taxon>
        <taxon>Dikarya</taxon>
        <taxon>Ascomycota</taxon>
        <taxon>Pezizomycotina</taxon>
        <taxon>Sordariomycetes</taxon>
        <taxon>Hypocreomycetidae</taxon>
        <taxon>Hypocreales</taxon>
        <taxon>Sarocladiaceae</taxon>
        <taxon>Sarocladium</taxon>
    </lineage>
</organism>
<dbReference type="SUPFAM" id="SSF52777">
    <property type="entry name" value="CoA-dependent acyltransferases"/>
    <property type="match status" value="4"/>
</dbReference>
<dbReference type="Gene3D" id="3.30.559.30">
    <property type="entry name" value="Nonribosomal peptide synthetase, condensation domain"/>
    <property type="match status" value="2"/>
</dbReference>
<evidence type="ECO:0000313" key="7">
    <source>
        <dbReference type="Proteomes" id="UP001175261"/>
    </source>
</evidence>
<evidence type="ECO:0000259" key="5">
    <source>
        <dbReference type="PROSITE" id="PS50075"/>
    </source>
</evidence>
<dbReference type="Gene3D" id="3.30.300.30">
    <property type="match status" value="2"/>
</dbReference>
<dbReference type="GO" id="GO:0005737">
    <property type="term" value="C:cytoplasm"/>
    <property type="evidence" value="ECO:0007669"/>
    <property type="project" value="TreeGrafter"/>
</dbReference>
<dbReference type="InterPro" id="IPR006162">
    <property type="entry name" value="Ppantetheine_attach_site"/>
</dbReference>
<dbReference type="InterPro" id="IPR020806">
    <property type="entry name" value="PKS_PP-bd"/>
</dbReference>
<dbReference type="NCBIfam" id="TIGR01733">
    <property type="entry name" value="AA-adenyl-dom"/>
    <property type="match status" value="1"/>
</dbReference>
<evidence type="ECO:0000256" key="4">
    <source>
        <dbReference type="ARBA" id="ARBA00029454"/>
    </source>
</evidence>
<dbReference type="GO" id="GO:0031177">
    <property type="term" value="F:phosphopantetheine binding"/>
    <property type="evidence" value="ECO:0007669"/>
    <property type="project" value="InterPro"/>
</dbReference>
<protein>
    <recommendedName>
        <fullName evidence="5">Carrier domain-containing protein</fullName>
    </recommendedName>
</protein>
<dbReference type="SUPFAM" id="SSF56801">
    <property type="entry name" value="Acetyl-CoA synthetase-like"/>
    <property type="match status" value="2"/>
</dbReference>
<dbReference type="InterPro" id="IPR010071">
    <property type="entry name" value="AA_adenyl_dom"/>
</dbReference>
<dbReference type="Gene3D" id="1.10.1200.10">
    <property type="entry name" value="ACP-like"/>
    <property type="match status" value="2"/>
</dbReference>
<dbReference type="InterPro" id="IPR009081">
    <property type="entry name" value="PP-bd_ACP"/>
</dbReference>
<dbReference type="Pfam" id="PF00668">
    <property type="entry name" value="Condensation"/>
    <property type="match status" value="2"/>
</dbReference>
<dbReference type="PROSITE" id="PS50075">
    <property type="entry name" value="CARRIER"/>
    <property type="match status" value="2"/>
</dbReference>
<evidence type="ECO:0000256" key="2">
    <source>
        <dbReference type="ARBA" id="ARBA00022553"/>
    </source>
</evidence>
<dbReference type="GO" id="GO:0016874">
    <property type="term" value="F:ligase activity"/>
    <property type="evidence" value="ECO:0007669"/>
    <property type="project" value="UniProtKB-KW"/>
</dbReference>
<evidence type="ECO:0000313" key="6">
    <source>
        <dbReference type="EMBL" id="KAK0387745.1"/>
    </source>
</evidence>
<comment type="caution">
    <text evidence="6">The sequence shown here is derived from an EMBL/GenBank/DDBJ whole genome shotgun (WGS) entry which is preliminary data.</text>
</comment>
<keyword evidence="7" id="KW-1185">Reference proteome</keyword>
<dbReference type="InterPro" id="IPR045851">
    <property type="entry name" value="AMP-bd_C_sf"/>
</dbReference>
<dbReference type="Gene3D" id="3.30.559.10">
    <property type="entry name" value="Chloramphenicol acetyltransferase-like domain"/>
    <property type="match status" value="2"/>
</dbReference>
<keyword evidence="1" id="KW-0596">Phosphopantetheine</keyword>
<evidence type="ECO:0000256" key="3">
    <source>
        <dbReference type="ARBA" id="ARBA00022598"/>
    </source>
</evidence>
<accession>A0AA39GI16</accession>
<dbReference type="PANTHER" id="PTHR45527">
    <property type="entry name" value="NONRIBOSOMAL PEPTIDE SYNTHETASE"/>
    <property type="match status" value="1"/>
</dbReference>
<dbReference type="GO" id="GO:0043041">
    <property type="term" value="P:amino acid activation for nonribosomal peptide biosynthetic process"/>
    <property type="evidence" value="ECO:0007669"/>
    <property type="project" value="TreeGrafter"/>
</dbReference>
<dbReference type="InterPro" id="IPR020845">
    <property type="entry name" value="AMP-binding_CS"/>
</dbReference>
<dbReference type="Pfam" id="PF00550">
    <property type="entry name" value="PP-binding"/>
    <property type="match status" value="2"/>
</dbReference>
<name>A0AA39GI16_SARSR</name>
<feature type="domain" description="Carrier" evidence="5">
    <location>
        <begin position="1612"/>
        <end position="1690"/>
    </location>
</feature>
<dbReference type="EMBL" id="JAPDFR010000003">
    <property type="protein sequence ID" value="KAK0387745.1"/>
    <property type="molecule type" value="Genomic_DNA"/>
</dbReference>
<dbReference type="InterPro" id="IPR000873">
    <property type="entry name" value="AMP-dep_synth/lig_dom"/>
</dbReference>
<dbReference type="PANTHER" id="PTHR45527:SF11">
    <property type="entry name" value="NONRIBOSOMAL PEPTIDE SYNTHETASE 5"/>
    <property type="match status" value="1"/>
</dbReference>
<dbReference type="Gene3D" id="3.40.50.12780">
    <property type="entry name" value="N-terminal domain of ligase-like"/>
    <property type="match status" value="2"/>
</dbReference>
<keyword evidence="2" id="KW-0597">Phosphoprotein</keyword>